<accession>A0ABP8NDK0</accession>
<reference evidence="2" key="1">
    <citation type="journal article" date="2019" name="Int. J. Syst. Evol. Microbiol.">
        <title>The Global Catalogue of Microorganisms (GCM) 10K type strain sequencing project: providing services to taxonomists for standard genome sequencing and annotation.</title>
        <authorList>
            <consortium name="The Broad Institute Genomics Platform"/>
            <consortium name="The Broad Institute Genome Sequencing Center for Infectious Disease"/>
            <person name="Wu L."/>
            <person name="Ma J."/>
        </authorList>
    </citation>
    <scope>NUCLEOTIDE SEQUENCE [LARGE SCALE GENOMIC DNA]</scope>
    <source>
        <strain evidence="2">JCM 17927</strain>
    </source>
</reference>
<dbReference type="EMBL" id="BAABHD010000076">
    <property type="protein sequence ID" value="GAA4464132.1"/>
    <property type="molecule type" value="Genomic_DNA"/>
</dbReference>
<evidence type="ECO:0000313" key="1">
    <source>
        <dbReference type="EMBL" id="GAA4464132.1"/>
    </source>
</evidence>
<name>A0ABP8NDK0_9BACT</name>
<protein>
    <recommendedName>
        <fullName evidence="3">DUF4258 domain-containing protein</fullName>
    </recommendedName>
</protein>
<evidence type="ECO:0000313" key="2">
    <source>
        <dbReference type="Proteomes" id="UP001501175"/>
    </source>
</evidence>
<dbReference type="RefSeq" id="WP_345246940.1">
    <property type="nucleotide sequence ID" value="NZ_BAABHD010000076.1"/>
</dbReference>
<keyword evidence="2" id="KW-1185">Reference proteome</keyword>
<dbReference type="Proteomes" id="UP001501175">
    <property type="component" value="Unassembled WGS sequence"/>
</dbReference>
<evidence type="ECO:0008006" key="3">
    <source>
        <dbReference type="Google" id="ProtNLM"/>
    </source>
</evidence>
<organism evidence="1 2">
    <name type="scientific">Nibrella saemangeumensis</name>
    <dbReference type="NCBI Taxonomy" id="1084526"/>
    <lineage>
        <taxon>Bacteria</taxon>
        <taxon>Pseudomonadati</taxon>
        <taxon>Bacteroidota</taxon>
        <taxon>Cytophagia</taxon>
        <taxon>Cytophagales</taxon>
        <taxon>Spirosomataceae</taxon>
        <taxon>Nibrella</taxon>
    </lineage>
</organism>
<comment type="caution">
    <text evidence="1">The sequence shown here is derived from an EMBL/GenBank/DDBJ whole genome shotgun (WGS) entry which is preliminary data.</text>
</comment>
<sequence>MTDLQERINNFLRYSDQTLKTQTAVISQRLNRACTQYEAARLDYQIITCAGILRQYGLQMGQDIIFRGLTYRLTDVSTGGEPVGVVVRKDGSTGTKILVFFSWRLQQAKPINSEV</sequence>
<gene>
    <name evidence="1" type="ORF">GCM10023189_42990</name>
</gene>
<proteinExistence type="predicted"/>